<dbReference type="InParanoid" id="A0A200PP55"/>
<sequence>MAASRVLARLSVRSPSLALKLHNKNPISPSISPVKLTSQSQVSDSMKRISRTSRLPLGLSSLASMMPLHSAIASARLTSVLSVESQRWGLIPQVLISMIMID</sequence>
<evidence type="ECO:0000313" key="2">
    <source>
        <dbReference type="Proteomes" id="UP000195402"/>
    </source>
</evidence>
<evidence type="ECO:0008006" key="3">
    <source>
        <dbReference type="Google" id="ProtNLM"/>
    </source>
</evidence>
<organism evidence="1 2">
    <name type="scientific">Macleaya cordata</name>
    <name type="common">Five-seeded plume-poppy</name>
    <name type="synonym">Bocconia cordata</name>
    <dbReference type="NCBI Taxonomy" id="56857"/>
    <lineage>
        <taxon>Eukaryota</taxon>
        <taxon>Viridiplantae</taxon>
        <taxon>Streptophyta</taxon>
        <taxon>Embryophyta</taxon>
        <taxon>Tracheophyta</taxon>
        <taxon>Spermatophyta</taxon>
        <taxon>Magnoliopsida</taxon>
        <taxon>Ranunculales</taxon>
        <taxon>Papaveraceae</taxon>
        <taxon>Papaveroideae</taxon>
        <taxon>Macleaya</taxon>
    </lineage>
</organism>
<dbReference type="FunCoup" id="A0A200PP55">
    <property type="interactions" value="208"/>
</dbReference>
<dbReference type="PANTHER" id="PTHR33156:SF43">
    <property type="entry name" value="OS02G0273900 PROTEIN"/>
    <property type="match status" value="1"/>
</dbReference>
<gene>
    <name evidence="1" type="ORF">BVC80_9069g101</name>
</gene>
<proteinExistence type="predicted"/>
<dbReference type="Proteomes" id="UP000195402">
    <property type="component" value="Unassembled WGS sequence"/>
</dbReference>
<dbReference type="OMA" id="CFLMLRM"/>
<reference evidence="1 2" key="1">
    <citation type="journal article" date="2017" name="Mol. Plant">
        <title>The Genome of Medicinal Plant Macleaya cordata Provides New Insights into Benzylisoquinoline Alkaloids Metabolism.</title>
        <authorList>
            <person name="Liu X."/>
            <person name="Liu Y."/>
            <person name="Huang P."/>
            <person name="Ma Y."/>
            <person name="Qing Z."/>
            <person name="Tang Q."/>
            <person name="Cao H."/>
            <person name="Cheng P."/>
            <person name="Zheng Y."/>
            <person name="Yuan Z."/>
            <person name="Zhou Y."/>
            <person name="Liu J."/>
            <person name="Tang Z."/>
            <person name="Zhuo Y."/>
            <person name="Zhang Y."/>
            <person name="Yu L."/>
            <person name="Huang J."/>
            <person name="Yang P."/>
            <person name="Peng Q."/>
            <person name="Zhang J."/>
            <person name="Jiang W."/>
            <person name="Zhang Z."/>
            <person name="Lin K."/>
            <person name="Ro D.K."/>
            <person name="Chen X."/>
            <person name="Xiong X."/>
            <person name="Shang Y."/>
            <person name="Huang S."/>
            <person name="Zeng J."/>
        </authorList>
    </citation>
    <scope>NUCLEOTIDE SEQUENCE [LARGE SCALE GENOMIC DNA]</scope>
    <source>
        <strain evidence="2">cv. BLH2017</strain>
        <tissue evidence="1">Root</tissue>
    </source>
</reference>
<dbReference type="OrthoDB" id="669248at2759"/>
<dbReference type="InterPro" id="IPR043459">
    <property type="entry name" value="NFD6/NOXY2-like"/>
</dbReference>
<comment type="caution">
    <text evidence="1">The sequence shown here is derived from an EMBL/GenBank/DDBJ whole genome shotgun (WGS) entry which is preliminary data.</text>
</comment>
<dbReference type="EMBL" id="MVGT01004386">
    <property type="protein sequence ID" value="OUZ99981.1"/>
    <property type="molecule type" value="Genomic_DNA"/>
</dbReference>
<dbReference type="AlphaFoldDB" id="A0A200PP55"/>
<name>A0A200PP55_MACCD</name>
<accession>A0A200PP55</accession>
<evidence type="ECO:0000313" key="1">
    <source>
        <dbReference type="EMBL" id="OUZ99981.1"/>
    </source>
</evidence>
<protein>
    <recommendedName>
        <fullName evidence="3">Protein NUCLEAR FUSION DEFECTIVE 6, chloroplastic/mitochondrial-like</fullName>
    </recommendedName>
</protein>
<dbReference type="PANTHER" id="PTHR33156">
    <property type="entry name" value="OS02G0230000 PROTEIN"/>
    <property type="match status" value="1"/>
</dbReference>
<keyword evidence="2" id="KW-1185">Reference proteome</keyword>